<feature type="transmembrane region" description="Helical" evidence="7">
    <location>
        <begin position="81"/>
        <end position="101"/>
    </location>
</feature>
<dbReference type="InterPro" id="IPR058533">
    <property type="entry name" value="Cation_efflux_TM"/>
</dbReference>
<dbReference type="GO" id="GO:0008324">
    <property type="term" value="F:monoatomic cation transmembrane transporter activity"/>
    <property type="evidence" value="ECO:0007669"/>
    <property type="project" value="InterPro"/>
</dbReference>
<dbReference type="Pfam" id="PF01545">
    <property type="entry name" value="Cation_efflux"/>
    <property type="match status" value="1"/>
</dbReference>
<dbReference type="Pfam" id="PF16916">
    <property type="entry name" value="ZT_dimer"/>
    <property type="match status" value="1"/>
</dbReference>
<keyword evidence="11" id="KW-1185">Reference proteome</keyword>
<dbReference type="InterPro" id="IPR027470">
    <property type="entry name" value="Cation_efflux_CTD"/>
</dbReference>
<feature type="transmembrane region" description="Helical" evidence="7">
    <location>
        <begin position="12"/>
        <end position="31"/>
    </location>
</feature>
<feature type="domain" description="Cation efflux protein cytoplasmic" evidence="9">
    <location>
        <begin position="210"/>
        <end position="286"/>
    </location>
</feature>
<evidence type="ECO:0000259" key="8">
    <source>
        <dbReference type="Pfam" id="PF01545"/>
    </source>
</evidence>
<evidence type="ECO:0000259" key="9">
    <source>
        <dbReference type="Pfam" id="PF16916"/>
    </source>
</evidence>
<dbReference type="InterPro" id="IPR036837">
    <property type="entry name" value="Cation_efflux_CTD_sf"/>
</dbReference>
<organism evidence="10 11">
    <name type="scientific">Salimicrobium flavidum</name>
    <dbReference type="NCBI Taxonomy" id="570947"/>
    <lineage>
        <taxon>Bacteria</taxon>
        <taxon>Bacillati</taxon>
        <taxon>Bacillota</taxon>
        <taxon>Bacilli</taxon>
        <taxon>Bacillales</taxon>
        <taxon>Bacillaceae</taxon>
        <taxon>Salimicrobium</taxon>
    </lineage>
</organism>
<dbReference type="Proteomes" id="UP000187608">
    <property type="component" value="Unassembled WGS sequence"/>
</dbReference>
<evidence type="ECO:0000313" key="10">
    <source>
        <dbReference type="EMBL" id="SIS47219.1"/>
    </source>
</evidence>
<dbReference type="RefSeq" id="WP_076558634.1">
    <property type="nucleotide sequence ID" value="NZ_FTOC01000005.1"/>
</dbReference>
<dbReference type="AlphaFoldDB" id="A0A1N7JD19"/>
<dbReference type="NCBIfam" id="TIGR01297">
    <property type="entry name" value="CDF"/>
    <property type="match status" value="1"/>
</dbReference>
<dbReference type="FunFam" id="1.20.1510.10:FF:000006">
    <property type="entry name" value="Divalent cation efflux transporter"/>
    <property type="match status" value="1"/>
</dbReference>
<keyword evidence="3" id="KW-0813">Transport</keyword>
<keyword evidence="6 7" id="KW-0472">Membrane</keyword>
<reference evidence="11" key="1">
    <citation type="submission" date="2017-01" db="EMBL/GenBank/DDBJ databases">
        <authorList>
            <person name="Varghese N."/>
            <person name="Submissions S."/>
        </authorList>
    </citation>
    <scope>NUCLEOTIDE SEQUENCE [LARGE SCALE GENOMIC DNA]</scope>
    <source>
        <strain evidence="11">DSM 23127</strain>
    </source>
</reference>
<dbReference type="InterPro" id="IPR050291">
    <property type="entry name" value="CDF_Transporter"/>
</dbReference>
<dbReference type="SUPFAM" id="SSF161111">
    <property type="entry name" value="Cation efflux protein transmembrane domain-like"/>
    <property type="match status" value="1"/>
</dbReference>
<dbReference type="InterPro" id="IPR002524">
    <property type="entry name" value="Cation_efflux"/>
</dbReference>
<feature type="transmembrane region" description="Helical" evidence="7">
    <location>
        <begin position="157"/>
        <end position="178"/>
    </location>
</feature>
<evidence type="ECO:0000313" key="11">
    <source>
        <dbReference type="Proteomes" id="UP000187608"/>
    </source>
</evidence>
<evidence type="ECO:0000256" key="7">
    <source>
        <dbReference type="SAM" id="Phobius"/>
    </source>
</evidence>
<feature type="transmembrane region" description="Helical" evidence="7">
    <location>
        <begin position="43"/>
        <end position="60"/>
    </location>
</feature>
<dbReference type="EMBL" id="FTOC01000005">
    <property type="protein sequence ID" value="SIS47219.1"/>
    <property type="molecule type" value="Genomic_DNA"/>
</dbReference>
<feature type="transmembrane region" description="Helical" evidence="7">
    <location>
        <begin position="116"/>
        <end position="136"/>
    </location>
</feature>
<evidence type="ECO:0000256" key="3">
    <source>
        <dbReference type="ARBA" id="ARBA00022448"/>
    </source>
</evidence>
<comment type="similarity">
    <text evidence="2">Belongs to the cation diffusion facilitator (CDF) transporter (TC 2.A.4) family.</text>
</comment>
<keyword evidence="5 7" id="KW-1133">Transmembrane helix</keyword>
<evidence type="ECO:0000256" key="1">
    <source>
        <dbReference type="ARBA" id="ARBA00004141"/>
    </source>
</evidence>
<sequence length="288" mass="31411">MENNLQKKAELGAWVSIIAYLILAVVKLIIAEIGDSDALRADGLNNTTDIIASLAVLIGLRISKKPPDSDHHYGHSKAETISSLIAAFIMVTIGVEVLLGAGETIVNREFNEPSMLTGWTAIVAAFLMYGVYRFNLRLSRQTKSRALFAAAQDNRSDALVSIGAAIGIFGTISGVLWLDPAAAIAVGIVILKTAWDIFTDATHLLTDGFDEEELFEIKATIRTHPEVKKVEDVKARLQGNETLVDATILVAPEITVQQAHDITDEIEILLEKNHHISYAHIHTEPYHG</sequence>
<dbReference type="PANTHER" id="PTHR43840">
    <property type="entry name" value="MITOCHONDRIAL METAL TRANSPORTER 1-RELATED"/>
    <property type="match status" value="1"/>
</dbReference>
<evidence type="ECO:0000256" key="6">
    <source>
        <dbReference type="ARBA" id="ARBA00023136"/>
    </source>
</evidence>
<dbReference type="GO" id="GO:0016020">
    <property type="term" value="C:membrane"/>
    <property type="evidence" value="ECO:0007669"/>
    <property type="project" value="UniProtKB-SubCell"/>
</dbReference>
<proteinExistence type="inferred from homology"/>
<dbReference type="SUPFAM" id="SSF160240">
    <property type="entry name" value="Cation efflux protein cytoplasmic domain-like"/>
    <property type="match status" value="1"/>
</dbReference>
<dbReference type="STRING" id="570947.SAMN05421687_10559"/>
<name>A0A1N7JD19_9BACI</name>
<evidence type="ECO:0000256" key="4">
    <source>
        <dbReference type="ARBA" id="ARBA00022692"/>
    </source>
</evidence>
<feature type="domain" description="Cation efflux protein transmembrane" evidence="8">
    <location>
        <begin position="14"/>
        <end position="205"/>
    </location>
</feature>
<evidence type="ECO:0000256" key="2">
    <source>
        <dbReference type="ARBA" id="ARBA00008114"/>
    </source>
</evidence>
<dbReference type="Gene3D" id="3.30.70.1350">
    <property type="entry name" value="Cation efflux protein, cytoplasmic domain"/>
    <property type="match status" value="1"/>
</dbReference>
<keyword evidence="4 7" id="KW-0812">Transmembrane</keyword>
<dbReference type="InterPro" id="IPR027469">
    <property type="entry name" value="Cation_efflux_TMD_sf"/>
</dbReference>
<dbReference type="OrthoDB" id="9806522at2"/>
<dbReference type="Gene3D" id="1.20.1510.10">
    <property type="entry name" value="Cation efflux protein transmembrane domain"/>
    <property type="match status" value="1"/>
</dbReference>
<dbReference type="PANTHER" id="PTHR43840:SF50">
    <property type="entry name" value="MANGANESE EFFLUX SYSTEM PROTEIN MNES"/>
    <property type="match status" value="1"/>
</dbReference>
<accession>A0A1N7JD19</accession>
<comment type="subcellular location">
    <subcellularLocation>
        <location evidence="1">Membrane</location>
        <topology evidence="1">Multi-pass membrane protein</topology>
    </subcellularLocation>
</comment>
<evidence type="ECO:0000256" key="5">
    <source>
        <dbReference type="ARBA" id="ARBA00022989"/>
    </source>
</evidence>
<protein>
    <submittedName>
        <fullName evidence="10">Cation diffusion facilitator family transporter</fullName>
    </submittedName>
</protein>
<gene>
    <name evidence="10" type="ORF">SAMN05421687_10559</name>
</gene>